<protein>
    <recommendedName>
        <fullName evidence="2">Ig-like domain-containing protein</fullName>
    </recommendedName>
</protein>
<dbReference type="InterPro" id="IPR003599">
    <property type="entry name" value="Ig_sub"/>
</dbReference>
<dbReference type="EMBL" id="JAIZAY010000022">
    <property type="protein sequence ID" value="KAJ8020730.1"/>
    <property type="molecule type" value="Genomic_DNA"/>
</dbReference>
<proteinExistence type="predicted"/>
<dbReference type="Proteomes" id="UP001152320">
    <property type="component" value="Chromosome 22"/>
</dbReference>
<gene>
    <name evidence="3" type="ORF">HOLleu_40399</name>
</gene>
<dbReference type="SUPFAM" id="SSF48726">
    <property type="entry name" value="Immunoglobulin"/>
    <property type="match status" value="1"/>
</dbReference>
<dbReference type="AlphaFoldDB" id="A0A9Q0YG16"/>
<dbReference type="SMART" id="SM00409">
    <property type="entry name" value="IG"/>
    <property type="match status" value="2"/>
</dbReference>
<keyword evidence="1" id="KW-0472">Membrane</keyword>
<dbReference type="InterPro" id="IPR036179">
    <property type="entry name" value="Ig-like_dom_sf"/>
</dbReference>
<evidence type="ECO:0000259" key="2">
    <source>
        <dbReference type="PROSITE" id="PS50835"/>
    </source>
</evidence>
<dbReference type="InterPro" id="IPR007110">
    <property type="entry name" value="Ig-like_dom"/>
</dbReference>
<dbReference type="Gene3D" id="2.60.40.10">
    <property type="entry name" value="Immunoglobulins"/>
    <property type="match status" value="1"/>
</dbReference>
<dbReference type="OrthoDB" id="6159398at2759"/>
<organism evidence="3 4">
    <name type="scientific">Holothuria leucospilota</name>
    <name type="common">Black long sea cucumber</name>
    <name type="synonym">Mertensiothuria leucospilota</name>
    <dbReference type="NCBI Taxonomy" id="206669"/>
    <lineage>
        <taxon>Eukaryota</taxon>
        <taxon>Metazoa</taxon>
        <taxon>Echinodermata</taxon>
        <taxon>Eleutherozoa</taxon>
        <taxon>Echinozoa</taxon>
        <taxon>Holothuroidea</taxon>
        <taxon>Aspidochirotacea</taxon>
        <taxon>Aspidochirotida</taxon>
        <taxon>Holothuriidae</taxon>
        <taxon>Holothuria</taxon>
    </lineage>
</organism>
<evidence type="ECO:0000313" key="4">
    <source>
        <dbReference type="Proteomes" id="UP001152320"/>
    </source>
</evidence>
<comment type="caution">
    <text evidence="3">The sequence shown here is derived from an EMBL/GenBank/DDBJ whole genome shotgun (WGS) entry which is preliminary data.</text>
</comment>
<feature type="transmembrane region" description="Helical" evidence="1">
    <location>
        <begin position="316"/>
        <end position="339"/>
    </location>
</feature>
<evidence type="ECO:0000256" key="1">
    <source>
        <dbReference type="SAM" id="Phobius"/>
    </source>
</evidence>
<dbReference type="PROSITE" id="PS50835">
    <property type="entry name" value="IG_LIKE"/>
    <property type="match status" value="1"/>
</dbReference>
<keyword evidence="1" id="KW-0812">Transmembrane</keyword>
<sequence>MVFRRVIGEKLFFKSGYGDSAWFREGITLELHCKQDSGEDIEIISPTEIIVQESKLVHGMTQRYDFQNNSSASVLIIKRLSREDQGIYTCQEELRTILFVQVHVLYSPSDKSPQCTCTYDSPVIFHDIRQDYINFSCTTEEGNPPVLMALTVHESENFQNITDFAKLCIVDQSFDNIRTLSCHINESLGNTTFLCDVIQQFPSPYSGSYQNSCSFGPLHFLSNFSVTINEADITVEEEQGVNLTCTTNVAGVEIKWIDIPVDWESHVTTSDYFSRVSIKRVKQQSTSKITVQCIGTYGNRNVTDSIKITIEGKTNVIVIFLLVISVVIGVTFLIGLYAWKHGTFCLLRNYLASDHNTPQNAGENTIDMEATALTPHKNNANNIAIKVCDGD</sequence>
<reference evidence="3" key="1">
    <citation type="submission" date="2021-10" db="EMBL/GenBank/DDBJ databases">
        <title>Tropical sea cucumber genome reveals ecological adaptation and Cuvierian tubules defense mechanism.</title>
        <authorList>
            <person name="Chen T."/>
        </authorList>
    </citation>
    <scope>NUCLEOTIDE SEQUENCE</scope>
    <source>
        <strain evidence="3">Nanhai2018</strain>
        <tissue evidence="3">Muscle</tissue>
    </source>
</reference>
<name>A0A9Q0YG16_HOLLE</name>
<accession>A0A9Q0YG16</accession>
<feature type="domain" description="Ig-like" evidence="2">
    <location>
        <begin position="22"/>
        <end position="91"/>
    </location>
</feature>
<evidence type="ECO:0000313" key="3">
    <source>
        <dbReference type="EMBL" id="KAJ8020730.1"/>
    </source>
</evidence>
<keyword evidence="1" id="KW-1133">Transmembrane helix</keyword>
<dbReference type="InterPro" id="IPR013783">
    <property type="entry name" value="Ig-like_fold"/>
</dbReference>
<keyword evidence="4" id="KW-1185">Reference proteome</keyword>